<dbReference type="OrthoDB" id="7349713at2"/>
<dbReference type="EMBL" id="BBVC01000099">
    <property type="protein sequence ID" value="GAO98881.1"/>
    <property type="molecule type" value="Genomic_DNA"/>
</dbReference>
<keyword evidence="4" id="KW-1185">Reference proteome</keyword>
<feature type="domain" description="TadE-like" evidence="2">
    <location>
        <begin position="28"/>
        <end position="70"/>
    </location>
</feature>
<evidence type="ECO:0000313" key="3">
    <source>
        <dbReference type="EMBL" id="GAO98881.1"/>
    </source>
</evidence>
<dbReference type="Pfam" id="PF07811">
    <property type="entry name" value="TadE"/>
    <property type="match status" value="1"/>
</dbReference>
<protein>
    <submittedName>
        <fullName evidence="3">TadE-like protein</fullName>
    </submittedName>
</protein>
<accession>A0A0K8MED5</accession>
<name>A0A0K8MED5_9PROT</name>
<keyword evidence="1" id="KW-0812">Transmembrane</keyword>
<reference evidence="3 4" key="1">
    <citation type="submission" date="2015-03" db="EMBL/GenBank/DDBJ databases">
        <title>Caedibacter varicaedens, whole genome shotgun sequence.</title>
        <authorList>
            <person name="Suzuki H."/>
            <person name="Dapper A.L."/>
            <person name="Gibson A.K."/>
            <person name="Jackson C."/>
            <person name="Lee H."/>
            <person name="Pejaver V.R."/>
            <person name="Doak T."/>
            <person name="Lynch M."/>
        </authorList>
    </citation>
    <scope>NUCLEOTIDE SEQUENCE [LARGE SCALE GENOMIC DNA]</scope>
</reference>
<keyword evidence="1" id="KW-1133">Transmembrane helix</keyword>
<dbReference type="Proteomes" id="UP000036771">
    <property type="component" value="Unassembled WGS sequence"/>
</dbReference>
<evidence type="ECO:0000313" key="4">
    <source>
        <dbReference type="Proteomes" id="UP000036771"/>
    </source>
</evidence>
<gene>
    <name evidence="3" type="ORF">Cva_01551</name>
</gene>
<feature type="transmembrane region" description="Helical" evidence="1">
    <location>
        <begin position="31"/>
        <end position="53"/>
    </location>
</feature>
<dbReference type="AlphaFoldDB" id="A0A0K8MED5"/>
<dbReference type="InterPro" id="IPR012495">
    <property type="entry name" value="TadE-like_dom"/>
</dbReference>
<sequence length="175" mass="19161">MFGQNLQTFSSVVSFLKRKLLFFKRENGTSLIEFAILAPVFITLVFGILNLGIMMTVQNALESAVREAGRYGITGQSEQGLTRDQSIIQVIQQTASKYSAGIIDPSKIQVTVTAYPDLTQTGQPGVSGSFGLPGQAVLYQVSYPWNTFFNLFWGSNIVTLHAQTPVLNEQFTPGS</sequence>
<evidence type="ECO:0000256" key="1">
    <source>
        <dbReference type="SAM" id="Phobius"/>
    </source>
</evidence>
<keyword evidence="1" id="KW-0472">Membrane</keyword>
<organism evidence="3 4">
    <name type="scientific">Caedimonas varicaedens</name>
    <dbReference type="NCBI Taxonomy" id="1629334"/>
    <lineage>
        <taxon>Bacteria</taxon>
        <taxon>Pseudomonadati</taxon>
        <taxon>Pseudomonadota</taxon>
        <taxon>Alphaproteobacteria</taxon>
        <taxon>Holosporales</taxon>
        <taxon>Caedimonadaceae</taxon>
        <taxon>Caedimonas</taxon>
    </lineage>
</organism>
<dbReference type="STRING" id="1629334.Cva_01551"/>
<evidence type="ECO:0000259" key="2">
    <source>
        <dbReference type="Pfam" id="PF07811"/>
    </source>
</evidence>
<comment type="caution">
    <text evidence="3">The sequence shown here is derived from an EMBL/GenBank/DDBJ whole genome shotgun (WGS) entry which is preliminary data.</text>
</comment>
<proteinExistence type="predicted"/>